<comment type="catalytic activity">
    <reaction evidence="9">
        <text>S-methyl-5'-thioadenosine + phosphate = 5-(methylsulfanyl)-alpha-D-ribose 1-phosphate + adenine</text>
        <dbReference type="Rhea" id="RHEA:11852"/>
        <dbReference type="ChEBI" id="CHEBI:16708"/>
        <dbReference type="ChEBI" id="CHEBI:17509"/>
        <dbReference type="ChEBI" id="CHEBI:43474"/>
        <dbReference type="ChEBI" id="CHEBI:58533"/>
        <dbReference type="EC" id="2.4.2.28"/>
    </reaction>
    <physiologicalReaction direction="left-to-right" evidence="9">
        <dbReference type="Rhea" id="RHEA:11853"/>
    </physiologicalReaction>
</comment>
<dbReference type="Pfam" id="PF02578">
    <property type="entry name" value="Cu-oxidase_4"/>
    <property type="match status" value="1"/>
</dbReference>
<gene>
    <name evidence="11" type="ORF">J120_04545</name>
</gene>
<comment type="caution">
    <text evidence="11">The sequence shown here is derived from an EMBL/GenBank/DDBJ whole genome shotgun (WGS) entry which is preliminary data.</text>
</comment>
<evidence type="ECO:0000256" key="5">
    <source>
        <dbReference type="ARBA" id="ARBA00022801"/>
    </source>
</evidence>
<comment type="catalytic activity">
    <reaction evidence="7">
        <text>adenosine + H2O + H(+) = inosine + NH4(+)</text>
        <dbReference type="Rhea" id="RHEA:24408"/>
        <dbReference type="ChEBI" id="CHEBI:15377"/>
        <dbReference type="ChEBI" id="CHEBI:15378"/>
        <dbReference type="ChEBI" id="CHEBI:16335"/>
        <dbReference type="ChEBI" id="CHEBI:17596"/>
        <dbReference type="ChEBI" id="CHEBI:28938"/>
        <dbReference type="EC" id="3.5.4.4"/>
    </reaction>
    <physiologicalReaction direction="left-to-right" evidence="7">
        <dbReference type="Rhea" id="RHEA:24409"/>
    </physiologicalReaction>
</comment>
<reference evidence="11 12" key="1">
    <citation type="journal article" date="2013" name="Proc. Natl. Acad. Sci. U.S.A.">
        <title>Candidate phylum TM6 genome recovered from a hospital sink biofilm provides genomic insights into this uncultivated phylum.</title>
        <authorList>
            <person name="McLean J.S."/>
            <person name="Lombardo M.J."/>
            <person name="Badger J.H."/>
            <person name="Edlund A."/>
            <person name="Novotny M."/>
            <person name="Yee-Greenbaum J."/>
            <person name="Vyahhi N."/>
            <person name="Hall A.P."/>
            <person name="Yang Y."/>
            <person name="Dupont C.L."/>
            <person name="Ziegler M.G."/>
            <person name="Chitsaz H."/>
            <person name="Allen A.E."/>
            <person name="Yooseph S."/>
            <person name="Tesler G."/>
            <person name="Pevzner P.A."/>
            <person name="Friedman R.M."/>
            <person name="Nealson K.H."/>
            <person name="Venter J.C."/>
            <person name="Lasken R.S."/>
        </authorList>
    </citation>
    <scope>NUCLEOTIDE SEQUENCE [LARGE SCALE GENOMIC DNA]</scope>
    <source>
        <strain evidence="11 12">TM6SC1</strain>
    </source>
</reference>
<sequence length="241" mass="27795">MNNRVNIHFQDTASVGIQPTWYRDVSPAQWNDLSTLPILKEYTFLSDAARVYMAWQVHSTRVIVIEKHDDTRQMSDIPQADALITNQPCVALAVLTADCLPIMYYDPVHQAIAAIHAGWRGSIAKIAQITFEHMHRHYGTQASDLQVFLGPCAQVCCYQVDEQFIENLAVDPYRDKVCIKKNGVWFFNNLLYNYLCLKDLGVPDHSILQSFSQCTIHNHNYWSYRRQKNNALRNFNSIMLI</sequence>
<dbReference type="InterPro" id="IPR011324">
    <property type="entry name" value="Cytotoxic_necrot_fac-like_cat"/>
</dbReference>
<dbReference type="GO" id="GO:0017061">
    <property type="term" value="F:S-methyl-5-thioadenosine phosphorylase activity"/>
    <property type="evidence" value="ECO:0007669"/>
    <property type="project" value="UniProtKB-EC"/>
</dbReference>
<evidence type="ECO:0000256" key="4">
    <source>
        <dbReference type="ARBA" id="ARBA00022723"/>
    </source>
</evidence>
<dbReference type="Gene3D" id="3.60.140.10">
    <property type="entry name" value="CNF1/YfiH-like putative cysteine hydrolases"/>
    <property type="match status" value="1"/>
</dbReference>
<protein>
    <recommendedName>
        <fullName evidence="10">Purine nucleoside phosphorylase</fullName>
    </recommendedName>
</protein>
<dbReference type="InterPro" id="IPR038371">
    <property type="entry name" value="Cu_polyphenol_OxRdtase_sf"/>
</dbReference>
<dbReference type="PANTHER" id="PTHR30616:SF2">
    <property type="entry name" value="PURINE NUCLEOSIDE PHOSPHORYLASE LACC1"/>
    <property type="match status" value="1"/>
</dbReference>
<evidence type="ECO:0000256" key="7">
    <source>
        <dbReference type="ARBA" id="ARBA00047989"/>
    </source>
</evidence>
<keyword evidence="4" id="KW-0479">Metal-binding</keyword>
<evidence type="ECO:0000256" key="6">
    <source>
        <dbReference type="ARBA" id="ARBA00022833"/>
    </source>
</evidence>
<organism evidence="11 12">
    <name type="scientific">candidate division TM6 bacterium JCVI TM6SC1</name>
    <dbReference type="NCBI Taxonomy" id="1306947"/>
    <lineage>
        <taxon>Bacteria</taxon>
        <taxon>Candidatus Babelota</taxon>
        <taxon>Vermiphilus</taxon>
    </lineage>
</organism>
<dbReference type="AlphaFoldDB" id="A0A0D2JKQ2"/>
<keyword evidence="5" id="KW-0378">Hydrolase</keyword>
<name>A0A0D2JKQ2_9BACT</name>
<accession>A0A0D2JKQ2</accession>
<dbReference type="Proteomes" id="UP000032214">
    <property type="component" value="Unassembled WGS sequence"/>
</dbReference>
<keyword evidence="12" id="KW-1185">Reference proteome</keyword>
<dbReference type="SUPFAM" id="SSF64438">
    <property type="entry name" value="CNF1/YfiH-like putative cysteine hydrolases"/>
    <property type="match status" value="1"/>
</dbReference>
<keyword evidence="6" id="KW-0862">Zinc</keyword>
<evidence type="ECO:0000256" key="3">
    <source>
        <dbReference type="ARBA" id="ARBA00022679"/>
    </source>
</evidence>
<dbReference type="InterPro" id="IPR003730">
    <property type="entry name" value="Cu_polyphenol_OxRdtase"/>
</dbReference>
<comment type="similarity">
    <text evidence="2 10">Belongs to the purine nucleoside phosphorylase YfiH/LACC1 family.</text>
</comment>
<evidence type="ECO:0000256" key="1">
    <source>
        <dbReference type="ARBA" id="ARBA00000553"/>
    </source>
</evidence>
<evidence type="ECO:0000313" key="12">
    <source>
        <dbReference type="Proteomes" id="UP000032214"/>
    </source>
</evidence>
<dbReference type="GO" id="GO:0005507">
    <property type="term" value="F:copper ion binding"/>
    <property type="evidence" value="ECO:0007669"/>
    <property type="project" value="TreeGrafter"/>
</dbReference>
<comment type="catalytic activity">
    <reaction evidence="1">
        <text>inosine + phosphate = alpha-D-ribose 1-phosphate + hypoxanthine</text>
        <dbReference type="Rhea" id="RHEA:27646"/>
        <dbReference type="ChEBI" id="CHEBI:17368"/>
        <dbReference type="ChEBI" id="CHEBI:17596"/>
        <dbReference type="ChEBI" id="CHEBI:43474"/>
        <dbReference type="ChEBI" id="CHEBI:57720"/>
        <dbReference type="EC" id="2.4.2.1"/>
    </reaction>
    <physiologicalReaction direction="left-to-right" evidence="1">
        <dbReference type="Rhea" id="RHEA:27647"/>
    </physiologicalReaction>
</comment>
<evidence type="ECO:0000313" key="11">
    <source>
        <dbReference type="EMBL" id="KIX84978.1"/>
    </source>
</evidence>
<dbReference type="eggNOG" id="COG1496">
    <property type="taxonomic scope" value="Bacteria"/>
</dbReference>
<evidence type="ECO:0000256" key="9">
    <source>
        <dbReference type="ARBA" id="ARBA00049893"/>
    </source>
</evidence>
<dbReference type="GO" id="GO:0016787">
    <property type="term" value="F:hydrolase activity"/>
    <property type="evidence" value="ECO:0007669"/>
    <property type="project" value="UniProtKB-KW"/>
</dbReference>
<comment type="catalytic activity">
    <reaction evidence="8">
        <text>adenosine + phosphate = alpha-D-ribose 1-phosphate + adenine</text>
        <dbReference type="Rhea" id="RHEA:27642"/>
        <dbReference type="ChEBI" id="CHEBI:16335"/>
        <dbReference type="ChEBI" id="CHEBI:16708"/>
        <dbReference type="ChEBI" id="CHEBI:43474"/>
        <dbReference type="ChEBI" id="CHEBI:57720"/>
        <dbReference type="EC" id="2.4.2.1"/>
    </reaction>
    <physiologicalReaction direction="left-to-right" evidence="8">
        <dbReference type="Rhea" id="RHEA:27643"/>
    </physiologicalReaction>
</comment>
<evidence type="ECO:0000256" key="8">
    <source>
        <dbReference type="ARBA" id="ARBA00048968"/>
    </source>
</evidence>
<evidence type="ECO:0000256" key="2">
    <source>
        <dbReference type="ARBA" id="ARBA00007353"/>
    </source>
</evidence>
<evidence type="ECO:0000256" key="10">
    <source>
        <dbReference type="RuleBase" id="RU361274"/>
    </source>
</evidence>
<dbReference type="NCBIfam" id="TIGR00726">
    <property type="entry name" value="peptidoglycan editing factor PgeF"/>
    <property type="match status" value="1"/>
</dbReference>
<dbReference type="EMBL" id="ARQD01000004">
    <property type="protein sequence ID" value="KIX84978.1"/>
    <property type="molecule type" value="Genomic_DNA"/>
</dbReference>
<keyword evidence="3" id="KW-0808">Transferase</keyword>
<dbReference type="STRING" id="1306947.J120_04545"/>
<dbReference type="PANTHER" id="PTHR30616">
    <property type="entry name" value="UNCHARACTERIZED PROTEIN YFIH"/>
    <property type="match status" value="1"/>
</dbReference>
<dbReference type="CDD" id="cd16833">
    <property type="entry name" value="YfiH"/>
    <property type="match status" value="1"/>
</dbReference>
<proteinExistence type="inferred from homology"/>